<proteinExistence type="predicted"/>
<gene>
    <name evidence="1" type="ORF">ACG02S_09235</name>
</gene>
<evidence type="ECO:0000313" key="2">
    <source>
        <dbReference type="Proteomes" id="UP001606300"/>
    </source>
</evidence>
<keyword evidence="2" id="KW-1185">Reference proteome</keyword>
<organism evidence="1 2">
    <name type="scientific">Pelomonas dachongensis</name>
    <dbReference type="NCBI Taxonomy" id="3299029"/>
    <lineage>
        <taxon>Bacteria</taxon>
        <taxon>Pseudomonadati</taxon>
        <taxon>Pseudomonadota</taxon>
        <taxon>Betaproteobacteria</taxon>
        <taxon>Burkholderiales</taxon>
        <taxon>Sphaerotilaceae</taxon>
        <taxon>Roseateles</taxon>
    </lineage>
</organism>
<feature type="non-terminal residue" evidence="1">
    <location>
        <position position="125"/>
    </location>
</feature>
<sequence length="125" mass="14036">MSRVHAQARTTPLTRMEIRDSELGVVALAERYNISRSTASKWKNREDVQDRSHRPHKLSTTLTEGQEAIVAEVRRLTLIPLDDLLVVVREFINPAVSRSGLDRCLRRHGVGSLRELQAAAREAAG</sequence>
<comment type="caution">
    <text evidence="1">The sequence shown here is derived from an EMBL/GenBank/DDBJ whole genome shotgun (WGS) entry which is preliminary data.</text>
</comment>
<name>A0ABW7EMZ7_9BURK</name>
<reference evidence="1 2" key="1">
    <citation type="submission" date="2024-09" db="EMBL/GenBank/DDBJ databases">
        <title>Novel species of the genus Pelomonas and Roseateles isolated from streams.</title>
        <authorList>
            <person name="Lu H."/>
        </authorList>
    </citation>
    <scope>NUCLEOTIDE SEQUENCE [LARGE SCALE GENOMIC DNA]</scope>
    <source>
        <strain evidence="1 2">DC23W</strain>
    </source>
</reference>
<protein>
    <submittedName>
        <fullName evidence="1">IS481 family transposase</fullName>
    </submittedName>
</protein>
<accession>A0ABW7EMZ7</accession>
<dbReference type="InterPro" id="IPR009057">
    <property type="entry name" value="Homeodomain-like_sf"/>
</dbReference>
<evidence type="ECO:0000313" key="1">
    <source>
        <dbReference type="EMBL" id="MFG6414078.1"/>
    </source>
</evidence>
<dbReference type="SUPFAM" id="SSF46689">
    <property type="entry name" value="Homeodomain-like"/>
    <property type="match status" value="1"/>
</dbReference>
<dbReference type="EMBL" id="JBIGHY010000003">
    <property type="protein sequence ID" value="MFG6414078.1"/>
    <property type="molecule type" value="Genomic_DNA"/>
</dbReference>
<dbReference type="Proteomes" id="UP001606300">
    <property type="component" value="Unassembled WGS sequence"/>
</dbReference>